<dbReference type="EMBL" id="JARK01001488">
    <property type="protein sequence ID" value="EYB96244.1"/>
    <property type="molecule type" value="Genomic_DNA"/>
</dbReference>
<evidence type="ECO:0000256" key="2">
    <source>
        <dbReference type="ARBA" id="ARBA00005585"/>
    </source>
</evidence>
<dbReference type="FunFam" id="1.20.1640.10:FF:000013">
    <property type="entry name" value="PaTched Related family"/>
    <property type="match status" value="1"/>
</dbReference>
<name>A0A016T0Z5_9BILA</name>
<dbReference type="InterPro" id="IPR003392">
    <property type="entry name" value="PTHD_SSD"/>
</dbReference>
<dbReference type="GO" id="GO:0006897">
    <property type="term" value="P:endocytosis"/>
    <property type="evidence" value="ECO:0007669"/>
    <property type="project" value="TreeGrafter"/>
</dbReference>
<evidence type="ECO:0000256" key="3">
    <source>
        <dbReference type="ARBA" id="ARBA00022475"/>
    </source>
</evidence>
<dbReference type="OrthoDB" id="6510177at2759"/>
<comment type="subcellular location">
    <subcellularLocation>
        <location evidence="1">Cell membrane</location>
        <topology evidence="1">Multi-pass membrane protein</topology>
    </subcellularLocation>
</comment>
<evidence type="ECO:0000313" key="11">
    <source>
        <dbReference type="Proteomes" id="UP000024635"/>
    </source>
</evidence>
<feature type="transmembrane region" description="Helical" evidence="8">
    <location>
        <begin position="458"/>
        <end position="479"/>
    </location>
</feature>
<feature type="transmembrane region" description="Helical" evidence="8">
    <location>
        <begin position="369"/>
        <end position="394"/>
    </location>
</feature>
<evidence type="ECO:0000256" key="5">
    <source>
        <dbReference type="ARBA" id="ARBA00022989"/>
    </source>
</evidence>
<accession>A0A016T0Z5</accession>
<sequence length="931" mass="105251">MGKRASDDTWFIKWINFAFEKVGYAISYAPWTCIVLSCVATAVLTLKIPFTAMENNISDFTPYDARSRQELKIYREFFSNRGEPKTIYAFVSAKDGVNMLKTAHLNETVQVLDKISRDFYLRTSKGKKNFEQFCQGFCTLNEPIRHFYSGMLISDKYANRSRHLDLGYPITTVLGTKLYMDPNLFGVKIAVRDRDGHETVVSTADGKHKDYLQNQLPNNIREIALIVLQFRAEIGTEVKLHDMKEYERSIVEYFQKDFKSDLISVNVLTDSFITSEIVRSGLTLLPFLVIGFVIMATFSSVTFSISATALKQMNIHKGKRVNTKPVYRSSAQASTRLPWITLAVMACVTPFMACGASLGGMFWANFRFGSILCVTPFLVLAIGVDDAYLMVNAWQRITTHRRKMPIDNVNAEVRRRITEMLVETGPSVSITTITNVLAFGIGALTPTPEIQLFSIGNALAVVVDFIFQLTIYAALMVIIGRREIQEELEGKQLALQQSIPSEKKIDIKKESAKKSRALDVYCSLISNKFFSSAVIAALAVYWYISIVGTLSIKAELTPSKLFLEDSDLAKIFTARKKFITPYYSVCWVLVERPGDVSNRTTSRRIHDLVSDFENLPSSVGQYSTKFWLRDYEDFLRQAEELDVPEEFEEEPETAIEFSQNGSARVPAKATPESNELKQFLEWPEFSFWKGFIQVERNETGGDYKVTRFFFTTAFHGEELVEWSNRAILLNQWRSLADKYSDLGVSIYEDDAKFLDLIETMVPVSTQSALFTFISMFAVAVLFISHPPTLFVATLSILSTSIGVFGIMALRGAELDPIMMSATVMSIGFSVDIPSHIAYHYYQTGKEFTNVRDRLEQTVAAVGFPILQASLSTTLCVLSLFFVKLHMSQIFAECMLLVVLIGMIHGLLIIPVIFNLLSVFPFRNTYQVSSRR</sequence>
<evidence type="ECO:0000313" key="10">
    <source>
        <dbReference type="EMBL" id="EYB96244.1"/>
    </source>
</evidence>
<keyword evidence="5 8" id="KW-1133">Transmembrane helix</keyword>
<evidence type="ECO:0000256" key="1">
    <source>
        <dbReference type="ARBA" id="ARBA00004651"/>
    </source>
</evidence>
<keyword evidence="3" id="KW-1003">Cell membrane</keyword>
<dbReference type="GO" id="GO:0005886">
    <property type="term" value="C:plasma membrane"/>
    <property type="evidence" value="ECO:0007669"/>
    <property type="project" value="UniProtKB-SubCell"/>
</dbReference>
<feature type="transmembrane region" description="Helical" evidence="8">
    <location>
        <begin position="861"/>
        <end position="882"/>
    </location>
</feature>
<feature type="transmembrane region" description="Helical" evidence="8">
    <location>
        <begin position="821"/>
        <end position="841"/>
    </location>
</feature>
<keyword evidence="7" id="KW-0325">Glycoprotein</keyword>
<dbReference type="InterPro" id="IPR051697">
    <property type="entry name" value="Patched_domain-protein"/>
</dbReference>
<evidence type="ECO:0000256" key="8">
    <source>
        <dbReference type="SAM" id="Phobius"/>
    </source>
</evidence>
<dbReference type="PROSITE" id="PS50156">
    <property type="entry name" value="SSD"/>
    <property type="match status" value="1"/>
</dbReference>
<feature type="transmembrane region" description="Helical" evidence="8">
    <location>
        <begin position="337"/>
        <end position="363"/>
    </location>
</feature>
<feature type="transmembrane region" description="Helical" evidence="8">
    <location>
        <begin position="894"/>
        <end position="921"/>
    </location>
</feature>
<evidence type="ECO:0000256" key="7">
    <source>
        <dbReference type="ARBA" id="ARBA00023180"/>
    </source>
</evidence>
<evidence type="ECO:0000256" key="6">
    <source>
        <dbReference type="ARBA" id="ARBA00023136"/>
    </source>
</evidence>
<feature type="domain" description="SSD" evidence="9">
    <location>
        <begin position="342"/>
        <end position="478"/>
    </location>
</feature>
<dbReference type="SUPFAM" id="SSF82866">
    <property type="entry name" value="Multidrug efflux transporter AcrB transmembrane domain"/>
    <property type="match status" value="2"/>
</dbReference>
<organism evidence="10 11">
    <name type="scientific">Ancylostoma ceylanicum</name>
    <dbReference type="NCBI Taxonomy" id="53326"/>
    <lineage>
        <taxon>Eukaryota</taxon>
        <taxon>Metazoa</taxon>
        <taxon>Ecdysozoa</taxon>
        <taxon>Nematoda</taxon>
        <taxon>Chromadorea</taxon>
        <taxon>Rhabditida</taxon>
        <taxon>Rhabditina</taxon>
        <taxon>Rhabditomorpha</taxon>
        <taxon>Strongyloidea</taxon>
        <taxon>Ancylostomatidae</taxon>
        <taxon>Ancylostomatinae</taxon>
        <taxon>Ancylostoma</taxon>
    </lineage>
</organism>
<dbReference type="Proteomes" id="UP000024635">
    <property type="component" value="Unassembled WGS sequence"/>
</dbReference>
<dbReference type="Gene3D" id="1.20.1640.10">
    <property type="entry name" value="Multidrug efflux transporter AcrB transmembrane domain"/>
    <property type="match status" value="2"/>
</dbReference>
<keyword evidence="6 8" id="KW-0472">Membrane</keyword>
<comment type="caution">
    <text evidence="10">The sequence shown here is derived from an EMBL/GenBank/DDBJ whole genome shotgun (WGS) entry which is preliminary data.</text>
</comment>
<feature type="transmembrane region" description="Helical" evidence="8">
    <location>
        <begin position="529"/>
        <end position="552"/>
    </location>
</feature>
<dbReference type="GO" id="GO:0030659">
    <property type="term" value="C:cytoplasmic vesicle membrane"/>
    <property type="evidence" value="ECO:0007669"/>
    <property type="project" value="TreeGrafter"/>
</dbReference>
<dbReference type="InterPro" id="IPR000731">
    <property type="entry name" value="SSD"/>
</dbReference>
<dbReference type="PANTHER" id="PTHR10796:SF122">
    <property type="entry name" value="SSD DOMAIN-CONTAINING PROTEIN"/>
    <property type="match status" value="1"/>
</dbReference>
<evidence type="ECO:0000256" key="4">
    <source>
        <dbReference type="ARBA" id="ARBA00022692"/>
    </source>
</evidence>
<proteinExistence type="inferred from homology"/>
<feature type="transmembrane region" description="Helical" evidence="8">
    <location>
        <begin position="789"/>
        <end position="809"/>
    </location>
</feature>
<comment type="similarity">
    <text evidence="2">Belongs to the patched family.</text>
</comment>
<dbReference type="GO" id="GO:0018996">
    <property type="term" value="P:molting cycle, collagen and cuticulin-based cuticle"/>
    <property type="evidence" value="ECO:0007669"/>
    <property type="project" value="TreeGrafter"/>
</dbReference>
<gene>
    <name evidence="10" type="primary">Acey_s0152.g2880</name>
    <name evidence="10" type="synonym">Acey-ptr-3</name>
    <name evidence="10" type="ORF">Y032_0152g2880</name>
</gene>
<keyword evidence="4 8" id="KW-0812">Transmembrane</keyword>
<dbReference type="PANTHER" id="PTHR10796">
    <property type="entry name" value="PATCHED-RELATED"/>
    <property type="match status" value="1"/>
</dbReference>
<evidence type="ECO:0000259" key="9">
    <source>
        <dbReference type="PROSITE" id="PS50156"/>
    </source>
</evidence>
<keyword evidence="11" id="KW-1185">Reference proteome</keyword>
<feature type="transmembrane region" description="Helical" evidence="8">
    <location>
        <begin position="761"/>
        <end position="783"/>
    </location>
</feature>
<dbReference type="Pfam" id="PF02460">
    <property type="entry name" value="Patched"/>
    <property type="match status" value="1"/>
</dbReference>
<reference evidence="11" key="1">
    <citation type="journal article" date="2015" name="Nat. Genet.">
        <title>The genome and transcriptome of the zoonotic hookworm Ancylostoma ceylanicum identify infection-specific gene families.</title>
        <authorList>
            <person name="Schwarz E.M."/>
            <person name="Hu Y."/>
            <person name="Antoshechkin I."/>
            <person name="Miller M.M."/>
            <person name="Sternberg P.W."/>
            <person name="Aroian R.V."/>
        </authorList>
    </citation>
    <scope>NUCLEOTIDE SEQUENCE</scope>
    <source>
        <strain evidence="11">HY135</strain>
    </source>
</reference>
<feature type="transmembrane region" description="Helical" evidence="8">
    <location>
        <begin position="284"/>
        <end position="310"/>
    </location>
</feature>
<dbReference type="AlphaFoldDB" id="A0A016T0Z5"/>
<protein>
    <recommendedName>
        <fullName evidence="9">SSD domain-containing protein</fullName>
    </recommendedName>
</protein>